<dbReference type="SMART" id="SM00267">
    <property type="entry name" value="GGDEF"/>
    <property type="match status" value="1"/>
</dbReference>
<reference evidence="5 6" key="1">
    <citation type="submission" date="2017-07" db="EMBL/GenBank/DDBJ databases">
        <title>Complete genome sequence of Actinoalloteichus hoggarensis DSM 45943, type strain of Actinoalloteichus hoggarensis.</title>
        <authorList>
            <person name="Ruckert C."/>
            <person name="Nouioui I."/>
            <person name="Willmese J."/>
            <person name="van Wezel G."/>
            <person name="Klenk H.-P."/>
            <person name="Kalinowski J."/>
            <person name="Zotchev S.B."/>
        </authorList>
    </citation>
    <scope>NUCLEOTIDE SEQUENCE [LARGE SCALE GENOMIC DNA]</scope>
    <source>
        <strain evidence="5 6">DSM 45943</strain>
    </source>
</reference>
<name>A0A221WAE3_9PSEU</name>
<sequence>MRMTERPGDSAGTGDHDADHAVVARRLAREWAAAINGTSYVSMSQDEVVDYLVGLATRIFAALDAEPFNPRAAWEVGVDLVDSHFTSSATLERTITLLGDEITQEMPDVAAGRISAVQGALAGGYGYALRQRTLHEQEAIREAVLDAREQAEAALRASEARFRALFTEAAIGIGLADVDGRMLDANLALQQMLGYSLEEFRGFSLHEFLHAGDPEATHEAYRQLTRGDREYFRAEKQFFRSDGDSVWTNLTVSLVRGPDGEPQYQLAMMEDVTDRHQLQDRLRYQALHDPLTGLANRALFLDRLARVFNRPERDRRVGLCFIDLDGFKVINDSLGHHVGDELLVAVAKRLAASVALTDCLVARLGGDEFVLLAERSSGTDQLIELGNQVLDVLADPIRIGGHQLSVSASIGIVERPVVAGGSGDLIRDADVTLYWAKSEGKSRWALFDPERNAREVARFRLSATMPAALERDEFYVDYQPLVALADGRVIAVEALVRWQHPEHGLLAPDKFIGLAEETGLIVQLGRWVLEHTCRQARQWSDEFGDDAPFVSVNLAARQSRDPSLVSDVESILRDTGLRAGQLQLELTESAVMGTAEDQTSALRKLYDMGVRIAIDDFGTGYSNLAYLRRLPVHELKIAGSFVEGLRVAGRPDPVDEQIVGALVTLAHALGLTVTAEGVETAAQAERLRDIGCEAGQGWYFARPGPPAAINRLLATQRRR</sequence>
<dbReference type="KEGG" id="ahg:AHOG_27010"/>
<dbReference type="Gene3D" id="3.30.70.270">
    <property type="match status" value="1"/>
</dbReference>
<dbReference type="NCBIfam" id="TIGR00229">
    <property type="entry name" value="sensory_box"/>
    <property type="match status" value="1"/>
</dbReference>
<dbReference type="PROSITE" id="PS50113">
    <property type="entry name" value="PAC"/>
    <property type="match status" value="1"/>
</dbReference>
<dbReference type="InterPro" id="IPR035965">
    <property type="entry name" value="PAS-like_dom_sf"/>
</dbReference>
<evidence type="ECO:0000259" key="1">
    <source>
        <dbReference type="PROSITE" id="PS50112"/>
    </source>
</evidence>
<dbReference type="NCBIfam" id="TIGR00254">
    <property type="entry name" value="GGDEF"/>
    <property type="match status" value="1"/>
</dbReference>
<evidence type="ECO:0000259" key="3">
    <source>
        <dbReference type="PROSITE" id="PS50883"/>
    </source>
</evidence>
<dbReference type="CDD" id="cd01949">
    <property type="entry name" value="GGDEF"/>
    <property type="match status" value="1"/>
</dbReference>
<dbReference type="Pfam" id="PF00563">
    <property type="entry name" value="EAL"/>
    <property type="match status" value="1"/>
</dbReference>
<keyword evidence="5" id="KW-0378">Hydrolase</keyword>
<dbReference type="InterPro" id="IPR013656">
    <property type="entry name" value="PAS_4"/>
</dbReference>
<feature type="domain" description="PAS" evidence="1">
    <location>
        <begin position="158"/>
        <end position="228"/>
    </location>
</feature>
<dbReference type="SUPFAM" id="SSF55785">
    <property type="entry name" value="PYP-like sensor domain (PAS domain)"/>
    <property type="match status" value="1"/>
</dbReference>
<proteinExistence type="predicted"/>
<dbReference type="InterPro" id="IPR000700">
    <property type="entry name" value="PAS-assoc_C"/>
</dbReference>
<keyword evidence="6" id="KW-1185">Reference proteome</keyword>
<dbReference type="InterPro" id="IPR035919">
    <property type="entry name" value="EAL_sf"/>
</dbReference>
<dbReference type="PROSITE" id="PS50883">
    <property type="entry name" value="EAL"/>
    <property type="match status" value="1"/>
</dbReference>
<dbReference type="SUPFAM" id="SSF141868">
    <property type="entry name" value="EAL domain-like"/>
    <property type="match status" value="1"/>
</dbReference>
<feature type="domain" description="PAC" evidence="2">
    <location>
        <begin position="232"/>
        <end position="284"/>
    </location>
</feature>
<evidence type="ECO:0000313" key="6">
    <source>
        <dbReference type="Proteomes" id="UP000204221"/>
    </source>
</evidence>
<dbReference type="AlphaFoldDB" id="A0A221WAE3"/>
<organism evidence="5 6">
    <name type="scientific">Actinoalloteichus hoggarensis</name>
    <dbReference type="NCBI Taxonomy" id="1470176"/>
    <lineage>
        <taxon>Bacteria</taxon>
        <taxon>Bacillati</taxon>
        <taxon>Actinomycetota</taxon>
        <taxon>Actinomycetes</taxon>
        <taxon>Pseudonocardiales</taxon>
        <taxon>Pseudonocardiaceae</taxon>
        <taxon>Actinoalloteichus</taxon>
    </lineage>
</organism>
<dbReference type="PROSITE" id="PS50112">
    <property type="entry name" value="PAS"/>
    <property type="match status" value="1"/>
</dbReference>
<dbReference type="InterPro" id="IPR043128">
    <property type="entry name" value="Rev_trsase/Diguanyl_cyclase"/>
</dbReference>
<dbReference type="SUPFAM" id="SSF55073">
    <property type="entry name" value="Nucleotide cyclase"/>
    <property type="match status" value="1"/>
</dbReference>
<dbReference type="CDD" id="cd01948">
    <property type="entry name" value="EAL"/>
    <property type="match status" value="1"/>
</dbReference>
<evidence type="ECO:0000259" key="2">
    <source>
        <dbReference type="PROSITE" id="PS50113"/>
    </source>
</evidence>
<protein>
    <submittedName>
        <fullName evidence="5">Cyclic di-GMP phosphodiesterase Gmr</fullName>
        <ecNumber evidence="5">3.1.4.52</ecNumber>
    </submittedName>
</protein>
<evidence type="ECO:0000313" key="5">
    <source>
        <dbReference type="EMBL" id="ASO23000.1"/>
    </source>
</evidence>
<dbReference type="PROSITE" id="PS50887">
    <property type="entry name" value="GGDEF"/>
    <property type="match status" value="1"/>
</dbReference>
<dbReference type="InterPro" id="IPR000160">
    <property type="entry name" value="GGDEF_dom"/>
</dbReference>
<dbReference type="SMART" id="SM00091">
    <property type="entry name" value="PAS"/>
    <property type="match status" value="1"/>
</dbReference>
<dbReference type="InterPro" id="IPR001610">
    <property type="entry name" value="PAC"/>
</dbReference>
<gene>
    <name evidence="5" type="primary">gmr2</name>
    <name evidence="5" type="ORF">AHOG_27010</name>
</gene>
<dbReference type="InterPro" id="IPR029787">
    <property type="entry name" value="Nucleotide_cyclase"/>
</dbReference>
<dbReference type="GO" id="GO:0071111">
    <property type="term" value="F:cyclic-guanylate-specific phosphodiesterase activity"/>
    <property type="evidence" value="ECO:0007669"/>
    <property type="project" value="UniProtKB-EC"/>
</dbReference>
<feature type="domain" description="EAL" evidence="3">
    <location>
        <begin position="458"/>
        <end position="717"/>
    </location>
</feature>
<accession>A0A221WAE3</accession>
<dbReference type="PANTHER" id="PTHR44757">
    <property type="entry name" value="DIGUANYLATE CYCLASE DGCP"/>
    <property type="match status" value="1"/>
</dbReference>
<dbReference type="PANTHER" id="PTHR44757:SF2">
    <property type="entry name" value="BIOFILM ARCHITECTURE MAINTENANCE PROTEIN MBAA"/>
    <property type="match status" value="1"/>
</dbReference>
<dbReference type="SMART" id="SM00052">
    <property type="entry name" value="EAL"/>
    <property type="match status" value="1"/>
</dbReference>
<dbReference type="SMART" id="SM00086">
    <property type="entry name" value="PAC"/>
    <property type="match status" value="1"/>
</dbReference>
<feature type="domain" description="GGDEF" evidence="4">
    <location>
        <begin position="315"/>
        <end position="449"/>
    </location>
</feature>
<dbReference type="EMBL" id="CP022521">
    <property type="protein sequence ID" value="ASO23000.1"/>
    <property type="molecule type" value="Genomic_DNA"/>
</dbReference>
<dbReference type="Pfam" id="PF08448">
    <property type="entry name" value="PAS_4"/>
    <property type="match status" value="1"/>
</dbReference>
<dbReference type="Gene3D" id="3.30.450.20">
    <property type="entry name" value="PAS domain"/>
    <property type="match status" value="1"/>
</dbReference>
<dbReference type="Pfam" id="PF00990">
    <property type="entry name" value="GGDEF"/>
    <property type="match status" value="1"/>
</dbReference>
<dbReference type="InterPro" id="IPR000014">
    <property type="entry name" value="PAS"/>
</dbReference>
<evidence type="ECO:0000259" key="4">
    <source>
        <dbReference type="PROSITE" id="PS50887"/>
    </source>
</evidence>
<dbReference type="InterPro" id="IPR001633">
    <property type="entry name" value="EAL_dom"/>
</dbReference>
<dbReference type="Proteomes" id="UP000204221">
    <property type="component" value="Chromosome"/>
</dbReference>
<dbReference type="Gene3D" id="3.20.20.450">
    <property type="entry name" value="EAL domain"/>
    <property type="match status" value="1"/>
</dbReference>
<dbReference type="EC" id="3.1.4.52" evidence="5"/>
<dbReference type="InterPro" id="IPR052155">
    <property type="entry name" value="Biofilm_reg_signaling"/>
</dbReference>
<dbReference type="CDD" id="cd00130">
    <property type="entry name" value="PAS"/>
    <property type="match status" value="1"/>
</dbReference>